<proteinExistence type="predicted"/>
<evidence type="ECO:0000313" key="2">
    <source>
        <dbReference type="EMBL" id="PRY83656.1"/>
    </source>
</evidence>
<dbReference type="AlphaFoldDB" id="A0A2T0WAJ7"/>
<dbReference type="EMBL" id="PVTO01000003">
    <property type="protein sequence ID" value="PRY83656.1"/>
    <property type="molecule type" value="Genomic_DNA"/>
</dbReference>
<dbReference type="InterPro" id="IPR027954">
    <property type="entry name" value="Transcobalamin-like_C"/>
</dbReference>
<sequence>MNRKLHYLFGTAIVVVLLVVGLWTQDLASNTPTTADQDQEVQVVIIAQGEEVNTDTLMVAADTTLMELMQQHYDLIVTADGFVESIEGIEQEPEKNLYWVYEVNEEQVTEGAETFIPEENDTIIWELTAF</sequence>
<comment type="caution">
    <text evidence="2">The sequence shown here is derived from an EMBL/GenBank/DDBJ whole genome shotgun (WGS) entry which is preliminary data.</text>
</comment>
<dbReference type="RefSeq" id="WP_106191019.1">
    <property type="nucleotide sequence ID" value="NZ_PVTO01000003.1"/>
</dbReference>
<gene>
    <name evidence="2" type="ORF">CLV38_10379</name>
</gene>
<accession>A0A2T0WAJ7</accession>
<dbReference type="Gene3D" id="2.170.130.30">
    <property type="match status" value="1"/>
</dbReference>
<name>A0A2T0WAJ7_9LACT</name>
<reference evidence="2 3" key="1">
    <citation type="submission" date="2018-03" db="EMBL/GenBank/DDBJ databases">
        <title>Genomic Encyclopedia of Archaeal and Bacterial Type Strains, Phase II (KMG-II): from individual species to whole genera.</title>
        <authorList>
            <person name="Goeker M."/>
        </authorList>
    </citation>
    <scope>NUCLEOTIDE SEQUENCE [LARGE SCALE GENOMIC DNA]</scope>
    <source>
        <strain evidence="2 3">DSM 13175</strain>
    </source>
</reference>
<feature type="domain" description="Transcobalamin-like C-terminal" evidence="1">
    <location>
        <begin position="62"/>
        <end position="128"/>
    </location>
</feature>
<dbReference type="Pfam" id="PF14478">
    <property type="entry name" value="DUF4430"/>
    <property type="match status" value="1"/>
</dbReference>
<keyword evidence="3" id="KW-1185">Reference proteome</keyword>
<evidence type="ECO:0000313" key="3">
    <source>
        <dbReference type="Proteomes" id="UP000238205"/>
    </source>
</evidence>
<dbReference type="Proteomes" id="UP000238205">
    <property type="component" value="Unassembled WGS sequence"/>
</dbReference>
<dbReference type="OrthoDB" id="2870483at2"/>
<protein>
    <submittedName>
        <fullName evidence="2">Uncharacterized protein DUF4430</fullName>
    </submittedName>
</protein>
<organism evidence="2 3">
    <name type="scientific">Alkalibacterium olivapovliticus</name>
    <dbReference type="NCBI Taxonomy" id="99907"/>
    <lineage>
        <taxon>Bacteria</taxon>
        <taxon>Bacillati</taxon>
        <taxon>Bacillota</taxon>
        <taxon>Bacilli</taxon>
        <taxon>Lactobacillales</taxon>
        <taxon>Carnobacteriaceae</taxon>
        <taxon>Alkalibacterium</taxon>
    </lineage>
</organism>
<evidence type="ECO:0000259" key="1">
    <source>
        <dbReference type="Pfam" id="PF14478"/>
    </source>
</evidence>